<protein>
    <submittedName>
        <fullName evidence="1">Uncharacterized protein</fullName>
    </submittedName>
</protein>
<dbReference type="AlphaFoldDB" id="A0A7C2YRF9"/>
<dbReference type="Proteomes" id="UP000885664">
    <property type="component" value="Unassembled WGS sequence"/>
</dbReference>
<gene>
    <name evidence="1" type="ORF">ENO36_00460</name>
</gene>
<sequence length="139" mass="15973">MKRNPRNEDLYTVLREELENFPWLGKVLDSITDCEVEGNEVVIIVDKTTGNGIKIITRPDPASLGNIPVEWREMKVLRSSDEWDSLTTALARCEDSRILRQADLVLVECTQPTLEEDEAIARLKSFTEPEVLCYYGWEE</sequence>
<comment type="caution">
    <text evidence="1">The sequence shown here is derived from an EMBL/GenBank/DDBJ whole genome shotgun (WGS) entry which is preliminary data.</text>
</comment>
<accession>A0A7C2YRF9</accession>
<proteinExistence type="predicted"/>
<name>A0A7C2YRF9_9CREN</name>
<evidence type="ECO:0000313" key="1">
    <source>
        <dbReference type="EMBL" id="HEU97314.1"/>
    </source>
</evidence>
<reference evidence="1" key="1">
    <citation type="journal article" date="2020" name="mSystems">
        <title>Genome- and Community-Level Interaction Insights into Carbon Utilization and Element Cycling Functions of Hydrothermarchaeota in Hydrothermal Sediment.</title>
        <authorList>
            <person name="Zhou Z."/>
            <person name="Liu Y."/>
            <person name="Xu W."/>
            <person name="Pan J."/>
            <person name="Luo Z.H."/>
            <person name="Li M."/>
        </authorList>
    </citation>
    <scope>NUCLEOTIDE SEQUENCE [LARGE SCALE GENOMIC DNA]</scope>
    <source>
        <strain evidence="1">SpSt-1259</strain>
    </source>
</reference>
<dbReference type="EMBL" id="DSFE01000011">
    <property type="protein sequence ID" value="HEU97314.1"/>
    <property type="molecule type" value="Genomic_DNA"/>
</dbReference>
<organism evidence="1">
    <name type="scientific">Fervidicoccus fontis</name>
    <dbReference type="NCBI Taxonomy" id="683846"/>
    <lineage>
        <taxon>Archaea</taxon>
        <taxon>Thermoproteota</taxon>
        <taxon>Thermoprotei</taxon>
        <taxon>Fervidicoccales</taxon>
        <taxon>Fervidicoccaceae</taxon>
        <taxon>Fervidicoccus</taxon>
    </lineage>
</organism>